<dbReference type="EMBL" id="CP000158">
    <property type="protein sequence ID" value="ABI76836.1"/>
    <property type="molecule type" value="Genomic_DNA"/>
</dbReference>
<name>Q0C553_HYPNA</name>
<keyword evidence="4" id="KW-1185">Reference proteome</keyword>
<keyword evidence="1" id="KW-0732">Signal</keyword>
<evidence type="ECO:0000313" key="4">
    <source>
        <dbReference type="Proteomes" id="UP000001959"/>
    </source>
</evidence>
<dbReference type="PANTHER" id="PTHR46361:SF3">
    <property type="entry name" value="ELECTRON CARRIER_ PROTEIN DISULFIDE OXIDOREDUCTASE"/>
    <property type="match status" value="1"/>
</dbReference>
<dbReference type="AlphaFoldDB" id="Q0C553"/>
<feature type="chain" id="PRO_5004169953" description="DUF547 domain-containing protein" evidence="1">
    <location>
        <begin position="39"/>
        <end position="289"/>
    </location>
</feature>
<gene>
    <name evidence="3" type="ordered locus">HNE_0410</name>
</gene>
<dbReference type="KEGG" id="hne:HNE_0410"/>
<dbReference type="STRING" id="228405.HNE_0410"/>
<dbReference type="InterPro" id="IPR006869">
    <property type="entry name" value="DUF547"/>
</dbReference>
<proteinExistence type="predicted"/>
<organism evidence="3 4">
    <name type="scientific">Hyphomonas neptunium (strain ATCC 15444)</name>
    <dbReference type="NCBI Taxonomy" id="228405"/>
    <lineage>
        <taxon>Bacteria</taxon>
        <taxon>Pseudomonadati</taxon>
        <taxon>Pseudomonadota</taxon>
        <taxon>Alphaproteobacteria</taxon>
        <taxon>Hyphomonadales</taxon>
        <taxon>Hyphomonadaceae</taxon>
        <taxon>Hyphomonas</taxon>
    </lineage>
</organism>
<reference evidence="3 4" key="1">
    <citation type="journal article" date="2006" name="J. Bacteriol.">
        <title>Comparative genomic evidence for a close relationship between the dimorphic prosthecate bacteria Hyphomonas neptunium and Caulobacter crescentus.</title>
        <authorList>
            <person name="Badger J.H."/>
            <person name="Hoover T.R."/>
            <person name="Brun Y.V."/>
            <person name="Weiner R.M."/>
            <person name="Laub M.T."/>
            <person name="Alexandre G."/>
            <person name="Mrazek J."/>
            <person name="Ren Q."/>
            <person name="Paulsen I.T."/>
            <person name="Nelson K.E."/>
            <person name="Khouri H.M."/>
            <person name="Radune D."/>
            <person name="Sosa J."/>
            <person name="Dodson R.J."/>
            <person name="Sullivan S.A."/>
            <person name="Rosovitz M.J."/>
            <person name="Madupu R."/>
            <person name="Brinkac L.M."/>
            <person name="Durkin A.S."/>
            <person name="Daugherty S.C."/>
            <person name="Kothari S.P."/>
            <person name="Giglio M.G."/>
            <person name="Zhou L."/>
            <person name="Haft D.H."/>
            <person name="Selengut J.D."/>
            <person name="Davidsen T.M."/>
            <person name="Yang Q."/>
            <person name="Zafar N."/>
            <person name="Ward N.L."/>
        </authorList>
    </citation>
    <scope>NUCLEOTIDE SEQUENCE [LARGE SCALE GENOMIC DNA]</scope>
    <source>
        <strain evidence="3 4">ATCC 15444</strain>
    </source>
</reference>
<dbReference type="Proteomes" id="UP000001959">
    <property type="component" value="Chromosome"/>
</dbReference>
<dbReference type="eggNOG" id="COG1957">
    <property type="taxonomic scope" value="Bacteria"/>
</dbReference>
<accession>Q0C553</accession>
<protein>
    <recommendedName>
        <fullName evidence="2">DUF547 domain-containing protein</fullName>
    </recommendedName>
</protein>
<dbReference type="PANTHER" id="PTHR46361">
    <property type="entry name" value="ELECTRON CARRIER/ PROTEIN DISULFIDE OXIDOREDUCTASE"/>
    <property type="match status" value="1"/>
</dbReference>
<evidence type="ECO:0000313" key="3">
    <source>
        <dbReference type="EMBL" id="ABI76836.1"/>
    </source>
</evidence>
<dbReference type="Pfam" id="PF04784">
    <property type="entry name" value="DUF547"/>
    <property type="match status" value="1"/>
</dbReference>
<feature type="signal peptide" evidence="1">
    <location>
        <begin position="1"/>
        <end position="38"/>
    </location>
</feature>
<sequence>MLKPLTARTPMKLPKFRTAAGACLLGFALAGGPLAASAQTADTRPLVSLNSSEDAAMAQAVHADWTRLLERYVIAAPDGITRVDYAAFAASKADRAALDAYIARFAQADLSARTDANFAAWANIYNAVTVRYIIEKYPVKSIKDGFLIGGPWKDIKVRAGGQEVSLDTIEHKILRKTWGTPEVHYAINCASYSCPNLPRKAWEAATLEADLDAAARAYVNHPRGVTVTAKGLTVSSIYDWFQADFGGSKEAVIAHLVKYAAPSLADDIRANPKIVRDSYDWSLNDIQTP</sequence>
<feature type="domain" description="DUF547" evidence="2">
    <location>
        <begin position="114"/>
        <end position="219"/>
    </location>
</feature>
<evidence type="ECO:0000259" key="2">
    <source>
        <dbReference type="Pfam" id="PF04784"/>
    </source>
</evidence>
<evidence type="ECO:0000256" key="1">
    <source>
        <dbReference type="SAM" id="SignalP"/>
    </source>
</evidence>
<dbReference type="HOGENOM" id="CLU_054137_1_1_5"/>